<name>A0A2U1MPH9_ARTAN</name>
<feature type="domain" description="RRM" evidence="3">
    <location>
        <begin position="156"/>
        <end position="233"/>
    </location>
</feature>
<dbReference type="PANTHER" id="PTHR33710:SF64">
    <property type="entry name" value="ENDONUCLEASE_EXONUCLEASE_PHOSPHATASE DOMAIN-CONTAINING PROTEIN"/>
    <property type="match status" value="1"/>
</dbReference>
<dbReference type="SUPFAM" id="SSF56219">
    <property type="entry name" value="DNase I-like"/>
    <property type="match status" value="1"/>
</dbReference>
<dbReference type="Gene3D" id="3.60.10.10">
    <property type="entry name" value="Endonuclease/exonuclease/phosphatase"/>
    <property type="match status" value="1"/>
</dbReference>
<feature type="region of interest" description="Disordered" evidence="2">
    <location>
        <begin position="130"/>
        <end position="151"/>
    </location>
</feature>
<dbReference type="OrthoDB" id="786283at2759"/>
<dbReference type="PROSITE" id="PS50102">
    <property type="entry name" value="RRM"/>
    <property type="match status" value="1"/>
</dbReference>
<evidence type="ECO:0000256" key="2">
    <source>
        <dbReference type="SAM" id="MobiDB-lite"/>
    </source>
</evidence>
<keyword evidence="1" id="KW-0694">RNA-binding</keyword>
<sequence length="683" mass="78390">MSRRNQASQSQPTSSNNTASQAQGSTNQPFEVSIEKTTRNQEIWCHFDLVKFSDGSKKARYIFQSGNKRYVDYIKLCHTSNSIFLSPNWDVPTRWNSTYNMFVCGLRQKLTLQHFHDELCRKARRGENLTTVSRKRRQHHQENLNSHQHPHPNNSITYYFTNFPTNWDYKVMKDIFAKYGNVEDVFIASKRNLQGKRFGFTRFTGVINPMAFEHQLNTICIGTQRIRCNIARFQRRTSRNPEARRYTKHQPHATKIPVSPISTGTSYAGILNKSLNNPIETRKHIIDIPHPHKCNKTSIFAELKTTIGATNTHSIILDEGFEDFTIKYLGGLTLLINLPDQNAINKALSNPTLLTHFKSLVPWSNAFRIKNRVTWLAISGLPPQLWTPESFSIIANKWGDVIIPEECNPRQFNRTVGRVCILTKHLELIHKTSYVPFGSDLIPIRVSETEGEIDTLFKGGDGFLALLGQWRNIDIPCIFVVVYAPQNHLLKKKLWLDLSRLILDKNNLTVVLGDFNEVRSQTERLGTVFDPRGASYFNEFISTTGLHDLPMGAKRFTRMNNLGNKLSKIDRILVSQHAIDKWPNSNIIALPREFSDHTPILLSNSVADFGPIPFKFFNSWLLHPDFSTIVQTCWANMSIDQVHPGVYFKHKLQCLKVELKQWRAKVTKTELFALTTPATKLTN</sequence>
<dbReference type="InterPro" id="IPR000504">
    <property type="entry name" value="RRM_dom"/>
</dbReference>
<dbReference type="CDD" id="cd00590">
    <property type="entry name" value="RRM_SF"/>
    <property type="match status" value="1"/>
</dbReference>
<comment type="caution">
    <text evidence="4">The sequence shown here is derived from an EMBL/GenBank/DDBJ whole genome shotgun (WGS) entry which is preliminary data.</text>
</comment>
<evidence type="ECO:0000313" key="4">
    <source>
        <dbReference type="EMBL" id="PWA63175.1"/>
    </source>
</evidence>
<dbReference type="SUPFAM" id="SSF54928">
    <property type="entry name" value="RNA-binding domain, RBD"/>
    <property type="match status" value="1"/>
</dbReference>
<dbReference type="Gene3D" id="3.30.70.330">
    <property type="match status" value="1"/>
</dbReference>
<protein>
    <submittedName>
        <fullName evidence="4">Cytochrome P450</fullName>
    </submittedName>
</protein>
<dbReference type="GO" id="GO:0003723">
    <property type="term" value="F:RNA binding"/>
    <property type="evidence" value="ECO:0007669"/>
    <property type="project" value="UniProtKB-UniRule"/>
</dbReference>
<evidence type="ECO:0000313" key="5">
    <source>
        <dbReference type="Proteomes" id="UP000245207"/>
    </source>
</evidence>
<dbReference type="EMBL" id="PKPP01004696">
    <property type="protein sequence ID" value="PWA63175.1"/>
    <property type="molecule type" value="Genomic_DNA"/>
</dbReference>
<dbReference type="Proteomes" id="UP000245207">
    <property type="component" value="Unassembled WGS sequence"/>
</dbReference>
<dbReference type="AlphaFoldDB" id="A0A2U1MPH9"/>
<evidence type="ECO:0000259" key="3">
    <source>
        <dbReference type="PROSITE" id="PS50102"/>
    </source>
</evidence>
<dbReference type="STRING" id="35608.A0A2U1MPH9"/>
<dbReference type="InterPro" id="IPR036691">
    <property type="entry name" value="Endo/exonu/phosph_ase_sf"/>
</dbReference>
<dbReference type="PANTHER" id="PTHR33710">
    <property type="entry name" value="BNAC02G09200D PROTEIN"/>
    <property type="match status" value="1"/>
</dbReference>
<dbReference type="Pfam" id="PF00076">
    <property type="entry name" value="RRM_1"/>
    <property type="match status" value="1"/>
</dbReference>
<reference evidence="4 5" key="1">
    <citation type="journal article" date="2018" name="Mol. Plant">
        <title>The genome of Artemisia annua provides insight into the evolution of Asteraceae family and artemisinin biosynthesis.</title>
        <authorList>
            <person name="Shen Q."/>
            <person name="Zhang L."/>
            <person name="Liao Z."/>
            <person name="Wang S."/>
            <person name="Yan T."/>
            <person name="Shi P."/>
            <person name="Liu M."/>
            <person name="Fu X."/>
            <person name="Pan Q."/>
            <person name="Wang Y."/>
            <person name="Lv Z."/>
            <person name="Lu X."/>
            <person name="Zhang F."/>
            <person name="Jiang W."/>
            <person name="Ma Y."/>
            <person name="Chen M."/>
            <person name="Hao X."/>
            <person name="Li L."/>
            <person name="Tang Y."/>
            <person name="Lv G."/>
            <person name="Zhou Y."/>
            <person name="Sun X."/>
            <person name="Brodelius P.E."/>
            <person name="Rose J.K.C."/>
            <person name="Tang K."/>
        </authorList>
    </citation>
    <scope>NUCLEOTIDE SEQUENCE [LARGE SCALE GENOMIC DNA]</scope>
    <source>
        <strain evidence="5">cv. Huhao1</strain>
        <tissue evidence="4">Leaf</tissue>
    </source>
</reference>
<dbReference type="InterPro" id="IPR012677">
    <property type="entry name" value="Nucleotide-bd_a/b_plait_sf"/>
</dbReference>
<accession>A0A2U1MPH9</accession>
<evidence type="ECO:0000256" key="1">
    <source>
        <dbReference type="PROSITE-ProRule" id="PRU00176"/>
    </source>
</evidence>
<organism evidence="4 5">
    <name type="scientific">Artemisia annua</name>
    <name type="common">Sweet wormwood</name>
    <dbReference type="NCBI Taxonomy" id="35608"/>
    <lineage>
        <taxon>Eukaryota</taxon>
        <taxon>Viridiplantae</taxon>
        <taxon>Streptophyta</taxon>
        <taxon>Embryophyta</taxon>
        <taxon>Tracheophyta</taxon>
        <taxon>Spermatophyta</taxon>
        <taxon>Magnoliopsida</taxon>
        <taxon>eudicotyledons</taxon>
        <taxon>Gunneridae</taxon>
        <taxon>Pentapetalae</taxon>
        <taxon>asterids</taxon>
        <taxon>campanulids</taxon>
        <taxon>Asterales</taxon>
        <taxon>Asteraceae</taxon>
        <taxon>Asteroideae</taxon>
        <taxon>Anthemideae</taxon>
        <taxon>Artemisiinae</taxon>
        <taxon>Artemisia</taxon>
    </lineage>
</organism>
<feature type="region of interest" description="Disordered" evidence="2">
    <location>
        <begin position="1"/>
        <end position="28"/>
    </location>
</feature>
<keyword evidence="5" id="KW-1185">Reference proteome</keyword>
<proteinExistence type="predicted"/>
<gene>
    <name evidence="4" type="ORF">CTI12_AA356560</name>
</gene>
<dbReference type="InterPro" id="IPR035979">
    <property type="entry name" value="RBD_domain_sf"/>
</dbReference>